<gene>
    <name evidence="1" type="ORF">HA333_02280</name>
</gene>
<dbReference type="AlphaFoldDB" id="A0A832SZA9"/>
<dbReference type="GeneID" id="43496601"/>
<dbReference type="RefSeq" id="WP_128621476.1">
    <property type="nucleotide sequence ID" value="NZ_DUJP01000011.1"/>
</dbReference>
<dbReference type="EMBL" id="DUJP01000011">
    <property type="protein sequence ID" value="HII46312.1"/>
    <property type="molecule type" value="Genomic_DNA"/>
</dbReference>
<organism evidence="1 2">
    <name type="scientific">Pyrobaculum aerophilum</name>
    <dbReference type="NCBI Taxonomy" id="13773"/>
    <lineage>
        <taxon>Archaea</taxon>
        <taxon>Thermoproteota</taxon>
        <taxon>Thermoprotei</taxon>
        <taxon>Thermoproteales</taxon>
        <taxon>Thermoproteaceae</taxon>
        <taxon>Pyrobaculum</taxon>
    </lineage>
</organism>
<proteinExistence type="predicted"/>
<name>A0A832SZA9_9CREN</name>
<dbReference type="Proteomes" id="UP000651120">
    <property type="component" value="Unassembled WGS sequence"/>
</dbReference>
<protein>
    <submittedName>
        <fullName evidence="1">Uncharacterized protein</fullName>
    </submittedName>
</protein>
<accession>A0A832SZA9</accession>
<comment type="caution">
    <text evidence="1">The sequence shown here is derived from an EMBL/GenBank/DDBJ whole genome shotgun (WGS) entry which is preliminary data.</text>
</comment>
<evidence type="ECO:0000313" key="2">
    <source>
        <dbReference type="Proteomes" id="UP000651120"/>
    </source>
</evidence>
<sequence>MPPGVFARAPQGRGLTSALPIIAPRDVALKVMCELCGESEACIKTVHRATRRAVKGLVEAAVNEKPIEGLGACNKDLRL</sequence>
<evidence type="ECO:0000313" key="1">
    <source>
        <dbReference type="EMBL" id="HII46312.1"/>
    </source>
</evidence>
<reference evidence="1" key="1">
    <citation type="journal article" date="2020" name="bioRxiv">
        <title>A rank-normalized archaeal taxonomy based on genome phylogeny resolves widespread incomplete and uneven classifications.</title>
        <authorList>
            <person name="Rinke C."/>
            <person name="Chuvochina M."/>
            <person name="Mussig A.J."/>
            <person name="Chaumeil P.-A."/>
            <person name="Waite D.W."/>
            <person name="Whitman W.B."/>
            <person name="Parks D.H."/>
            <person name="Hugenholtz P."/>
        </authorList>
    </citation>
    <scope>NUCLEOTIDE SEQUENCE</scope>
    <source>
        <strain evidence="1">UBA8839</strain>
    </source>
</reference>